<dbReference type="Proteomes" id="UP001589707">
    <property type="component" value="Unassembled WGS sequence"/>
</dbReference>
<sequence length="61" mass="6912">MSEHLAVIGEPDNDWMATVRQVEEQMDALRKRLNEAAEEYSAGNLTLAMHASIKQRVNLQT</sequence>
<reference evidence="1 2" key="1">
    <citation type="submission" date="2024-09" db="EMBL/GenBank/DDBJ databases">
        <authorList>
            <person name="Sun Q."/>
            <person name="Mori K."/>
        </authorList>
    </citation>
    <scope>NUCLEOTIDE SEQUENCE [LARGE SCALE GENOMIC DNA]</scope>
    <source>
        <strain evidence="1 2">JCM 11683</strain>
    </source>
</reference>
<proteinExistence type="predicted"/>
<keyword evidence="2" id="KW-1185">Reference proteome</keyword>
<dbReference type="EMBL" id="JBHMAU010000070">
    <property type="protein sequence ID" value="MFB9777027.1"/>
    <property type="molecule type" value="Genomic_DNA"/>
</dbReference>
<protein>
    <submittedName>
        <fullName evidence="1">Uncharacterized protein</fullName>
    </submittedName>
</protein>
<accession>A0ABV5X3L1</accession>
<organism evidence="1 2">
    <name type="scientific">Brevibacterium otitidis</name>
    <dbReference type="NCBI Taxonomy" id="53364"/>
    <lineage>
        <taxon>Bacteria</taxon>
        <taxon>Bacillati</taxon>
        <taxon>Actinomycetota</taxon>
        <taxon>Actinomycetes</taxon>
        <taxon>Micrococcales</taxon>
        <taxon>Brevibacteriaceae</taxon>
        <taxon>Brevibacterium</taxon>
    </lineage>
</organism>
<gene>
    <name evidence="1" type="ORF">ACFFN1_11560</name>
</gene>
<comment type="caution">
    <text evidence="1">The sequence shown here is derived from an EMBL/GenBank/DDBJ whole genome shotgun (WGS) entry which is preliminary data.</text>
</comment>
<name>A0ABV5X3L1_9MICO</name>
<evidence type="ECO:0000313" key="1">
    <source>
        <dbReference type="EMBL" id="MFB9777027.1"/>
    </source>
</evidence>
<evidence type="ECO:0000313" key="2">
    <source>
        <dbReference type="Proteomes" id="UP001589707"/>
    </source>
</evidence>
<dbReference type="RefSeq" id="WP_376840919.1">
    <property type="nucleotide sequence ID" value="NZ_JBHMAU010000070.1"/>
</dbReference>